<gene>
    <name evidence="2" type="ORF">ACFQ3L_08635</name>
</gene>
<feature type="transmembrane region" description="Helical" evidence="1">
    <location>
        <begin position="37"/>
        <end position="54"/>
    </location>
</feature>
<protein>
    <recommendedName>
        <fullName evidence="4">PepSY domain-containing protein</fullName>
    </recommendedName>
</protein>
<keyword evidence="1" id="KW-0472">Membrane</keyword>
<keyword evidence="1" id="KW-1133">Transmembrane helix</keyword>
<evidence type="ECO:0000313" key="2">
    <source>
        <dbReference type="EMBL" id="MFD1393628.1"/>
    </source>
</evidence>
<keyword evidence="1" id="KW-0812">Transmembrane</keyword>
<name>A0ABW4BBC2_9LACO</name>
<dbReference type="RefSeq" id="WP_125585560.1">
    <property type="nucleotide sequence ID" value="NZ_JBHTMO010000026.1"/>
</dbReference>
<evidence type="ECO:0000256" key="1">
    <source>
        <dbReference type="SAM" id="Phobius"/>
    </source>
</evidence>
<proteinExistence type="predicted"/>
<dbReference type="Proteomes" id="UP001597249">
    <property type="component" value="Unassembled WGS sequence"/>
</dbReference>
<keyword evidence="3" id="KW-1185">Reference proteome</keyword>
<reference evidence="3" key="1">
    <citation type="journal article" date="2019" name="Int. J. Syst. Evol. Microbiol.">
        <title>The Global Catalogue of Microorganisms (GCM) 10K type strain sequencing project: providing services to taxonomists for standard genome sequencing and annotation.</title>
        <authorList>
            <consortium name="The Broad Institute Genomics Platform"/>
            <consortium name="The Broad Institute Genome Sequencing Center for Infectious Disease"/>
            <person name="Wu L."/>
            <person name="Ma J."/>
        </authorList>
    </citation>
    <scope>NUCLEOTIDE SEQUENCE [LARGE SCALE GENOMIC DNA]</scope>
    <source>
        <strain evidence="3">CCM 8911</strain>
    </source>
</reference>
<evidence type="ECO:0000313" key="3">
    <source>
        <dbReference type="Proteomes" id="UP001597249"/>
    </source>
</evidence>
<evidence type="ECO:0008006" key="4">
    <source>
        <dbReference type="Google" id="ProtNLM"/>
    </source>
</evidence>
<comment type="caution">
    <text evidence="2">The sequence shown here is derived from an EMBL/GenBank/DDBJ whole genome shotgun (WGS) entry which is preliminary data.</text>
</comment>
<dbReference type="EMBL" id="JBHTMO010000026">
    <property type="protein sequence ID" value="MFD1393628.1"/>
    <property type="molecule type" value="Genomic_DNA"/>
</dbReference>
<feature type="transmembrane region" description="Helical" evidence="1">
    <location>
        <begin position="12"/>
        <end position="31"/>
    </location>
</feature>
<accession>A0ABW4BBC2</accession>
<organism evidence="2 3">
    <name type="scientific">Lacticaseibacillus jixianensis</name>
    <dbReference type="NCBI Taxonomy" id="2486012"/>
    <lineage>
        <taxon>Bacteria</taxon>
        <taxon>Bacillati</taxon>
        <taxon>Bacillota</taxon>
        <taxon>Bacilli</taxon>
        <taxon>Lactobacillales</taxon>
        <taxon>Lactobacillaceae</taxon>
        <taxon>Lacticaseibacillus</taxon>
    </lineage>
</organism>
<sequence length="143" mass="15344">METKRTDKKFVDVRGAIITGTVVLIFGVMLIIAHQPVWGIATLLIGGGITWRILTHTPTSTQHPTTRAEISAAETANHFQPLDWEPIKTAQDAEALVTKQFGELGWHTQSGTVAVSAPIQFVVAAVDGTTKTVTAAGEILDQD</sequence>